<dbReference type="Gene3D" id="1.20.5.1700">
    <property type="match status" value="1"/>
</dbReference>
<sequence length="598" mass="67958">MAIKQPGPLPHKPPHKIHMEDDNNNKVDSLKSLNALLIKETVEKRQQVDSLIQSNTYLESEFNRTVMDNAKLQSEMDSAVGRAAMLEIEKGLVFVFMNQVAEEMSEIERLKREKESEIGDLKRRLDQVLVEIEEQRGVSARFGDERDEIRVLLDARIREVDGLRLKVTEAEKNEARISDEVSKLKDKYDRLMVENADCERRIESVMKEKDDLKTSLINSKGVIDELKMNIAKLVEEKKLITGEKMAQDGKNSDLQASVDELEKKVESMRIEEGRLEEKLAVLEEKLGASSRNEVEMKIEIDRLVEVRNETERRIELLANEKSLAAKDLEDAMKELEDQKLSFERIVEEKVELEGAKTRGESEIMELNERISEFKDKISSLETCCVNQTEKVKELEVEVGSYKSSFDQAAIERDEAIKQLNDEKAMTADFKHTITRMQNEMKDLNEKLATLTAENVKHTGEKKELEDQCAGLVKEVAFLEAKFAESRMEFDGKLGAAEANSIRVLNILKKTVLMCDGNSDADQENGVEEGIKEHLAGIEAIKTAFKDKESRLEEMKRQLELVKSSAVEAQKEKSFWAMVSSATTLLAAVASLAYVTRAH</sequence>
<dbReference type="EMBL" id="JBCNJP010010284">
    <property type="protein sequence ID" value="KAK9048745.1"/>
    <property type="molecule type" value="Genomic_DNA"/>
</dbReference>
<reference evidence="3 4" key="1">
    <citation type="submission" date="2024-04" db="EMBL/GenBank/DDBJ databases">
        <title>The reference genome of an endangered Asteraceae, Deinandra increscens subsp. villosa, native to the Central Coast of California.</title>
        <authorList>
            <person name="Guilliams M."/>
            <person name="Hasenstab-Lehman K."/>
            <person name="Meyer R."/>
            <person name="Mcevoy S."/>
        </authorList>
    </citation>
    <scope>NUCLEOTIDE SEQUENCE [LARGE SCALE GENOMIC DNA]</scope>
    <source>
        <tissue evidence="3">Leaf</tissue>
    </source>
</reference>
<protein>
    <submittedName>
        <fullName evidence="3">Uncharacterized protein</fullName>
    </submittedName>
</protein>
<feature type="coiled-coil region" evidence="1">
    <location>
        <begin position="167"/>
        <end position="383"/>
    </location>
</feature>
<feature type="coiled-coil region" evidence="1">
    <location>
        <begin position="69"/>
        <end position="131"/>
    </location>
</feature>
<organism evidence="3 4">
    <name type="scientific">Deinandra increscens subsp. villosa</name>
    <dbReference type="NCBI Taxonomy" id="3103831"/>
    <lineage>
        <taxon>Eukaryota</taxon>
        <taxon>Viridiplantae</taxon>
        <taxon>Streptophyta</taxon>
        <taxon>Embryophyta</taxon>
        <taxon>Tracheophyta</taxon>
        <taxon>Spermatophyta</taxon>
        <taxon>Magnoliopsida</taxon>
        <taxon>eudicotyledons</taxon>
        <taxon>Gunneridae</taxon>
        <taxon>Pentapetalae</taxon>
        <taxon>asterids</taxon>
        <taxon>campanulids</taxon>
        <taxon>Asterales</taxon>
        <taxon>Asteraceae</taxon>
        <taxon>Asteroideae</taxon>
        <taxon>Heliantheae alliance</taxon>
        <taxon>Madieae</taxon>
        <taxon>Madiinae</taxon>
        <taxon>Deinandra</taxon>
    </lineage>
</organism>
<dbReference type="Gene3D" id="1.10.287.1490">
    <property type="match status" value="1"/>
</dbReference>
<dbReference type="Proteomes" id="UP001408789">
    <property type="component" value="Unassembled WGS sequence"/>
</dbReference>
<feature type="coiled-coil region" evidence="1">
    <location>
        <begin position="426"/>
        <end position="481"/>
    </location>
</feature>
<gene>
    <name evidence="3" type="ORF">SSX86_032288</name>
</gene>
<dbReference type="AlphaFoldDB" id="A0AAP0C3X6"/>
<proteinExistence type="predicted"/>
<feature type="coiled-coil region" evidence="1">
    <location>
        <begin position="537"/>
        <end position="571"/>
    </location>
</feature>
<accession>A0AAP0C3X6</accession>
<feature type="region of interest" description="Disordered" evidence="2">
    <location>
        <begin position="1"/>
        <end position="24"/>
    </location>
</feature>
<comment type="caution">
    <text evidence="3">The sequence shown here is derived from an EMBL/GenBank/DDBJ whole genome shotgun (WGS) entry which is preliminary data.</text>
</comment>
<evidence type="ECO:0000256" key="2">
    <source>
        <dbReference type="SAM" id="MobiDB-lite"/>
    </source>
</evidence>
<evidence type="ECO:0000313" key="4">
    <source>
        <dbReference type="Proteomes" id="UP001408789"/>
    </source>
</evidence>
<name>A0AAP0C3X6_9ASTR</name>
<keyword evidence="1" id="KW-0175">Coiled coil</keyword>
<evidence type="ECO:0000256" key="1">
    <source>
        <dbReference type="SAM" id="Coils"/>
    </source>
</evidence>
<keyword evidence="4" id="KW-1185">Reference proteome</keyword>
<evidence type="ECO:0000313" key="3">
    <source>
        <dbReference type="EMBL" id="KAK9048745.1"/>
    </source>
</evidence>